<proteinExistence type="predicted"/>
<dbReference type="OrthoDB" id="6359816at2759"/>
<sequence length="104" mass="11843">MYHLALEYEILDLLNKAEEHFRASFPEYDRSTLRDTIEEAYGDSPSDEGLKDTLVELLVDSLPALMDGPNPVFDFEDIDNVEFQRNLMVELVLRHPADSSGLPS</sequence>
<evidence type="ECO:0000313" key="1">
    <source>
        <dbReference type="EMBL" id="KAB8073040.1"/>
    </source>
</evidence>
<accession>A0A5N5X0X0</accession>
<dbReference type="AlphaFoldDB" id="A0A5N5X0X0"/>
<organism evidence="1 2">
    <name type="scientific">Aspergillus leporis</name>
    <dbReference type="NCBI Taxonomy" id="41062"/>
    <lineage>
        <taxon>Eukaryota</taxon>
        <taxon>Fungi</taxon>
        <taxon>Dikarya</taxon>
        <taxon>Ascomycota</taxon>
        <taxon>Pezizomycotina</taxon>
        <taxon>Eurotiomycetes</taxon>
        <taxon>Eurotiomycetidae</taxon>
        <taxon>Eurotiales</taxon>
        <taxon>Aspergillaceae</taxon>
        <taxon>Aspergillus</taxon>
        <taxon>Aspergillus subgen. Circumdati</taxon>
    </lineage>
</organism>
<dbReference type="EMBL" id="ML732234">
    <property type="protein sequence ID" value="KAB8073040.1"/>
    <property type="molecule type" value="Genomic_DNA"/>
</dbReference>
<name>A0A5N5X0X0_9EURO</name>
<reference evidence="1 2" key="1">
    <citation type="submission" date="2019-04" db="EMBL/GenBank/DDBJ databases">
        <title>Friends and foes A comparative genomics study of 23 Aspergillus species from section Flavi.</title>
        <authorList>
            <consortium name="DOE Joint Genome Institute"/>
            <person name="Kjaerbolling I."/>
            <person name="Vesth T."/>
            <person name="Frisvad J.C."/>
            <person name="Nybo J.L."/>
            <person name="Theobald S."/>
            <person name="Kildgaard S."/>
            <person name="Isbrandt T."/>
            <person name="Kuo A."/>
            <person name="Sato A."/>
            <person name="Lyhne E.K."/>
            <person name="Kogle M.E."/>
            <person name="Wiebenga A."/>
            <person name="Kun R.S."/>
            <person name="Lubbers R.J."/>
            <person name="Makela M.R."/>
            <person name="Barry K."/>
            <person name="Chovatia M."/>
            <person name="Clum A."/>
            <person name="Daum C."/>
            <person name="Haridas S."/>
            <person name="He G."/>
            <person name="LaButti K."/>
            <person name="Lipzen A."/>
            <person name="Mondo S."/>
            <person name="Riley R."/>
            <person name="Salamov A."/>
            <person name="Simmons B.A."/>
            <person name="Magnuson J.K."/>
            <person name="Henrissat B."/>
            <person name="Mortensen U.H."/>
            <person name="Larsen T.O."/>
            <person name="Devries R.P."/>
            <person name="Grigoriev I.V."/>
            <person name="Machida M."/>
            <person name="Baker S.E."/>
            <person name="Andersen M.R."/>
        </authorList>
    </citation>
    <scope>NUCLEOTIDE SEQUENCE [LARGE SCALE GENOMIC DNA]</scope>
    <source>
        <strain evidence="1 2">CBS 151.66</strain>
    </source>
</reference>
<gene>
    <name evidence="1" type="ORF">BDV29DRAFT_176176</name>
</gene>
<keyword evidence="2" id="KW-1185">Reference proteome</keyword>
<dbReference type="Proteomes" id="UP000326565">
    <property type="component" value="Unassembled WGS sequence"/>
</dbReference>
<protein>
    <submittedName>
        <fullName evidence="1">Uncharacterized protein</fullName>
    </submittedName>
</protein>
<evidence type="ECO:0000313" key="2">
    <source>
        <dbReference type="Proteomes" id="UP000326565"/>
    </source>
</evidence>